<dbReference type="Proteomes" id="UP000002029">
    <property type="component" value="Chromosome"/>
</dbReference>
<feature type="transmembrane region" description="Helical" evidence="1">
    <location>
        <begin position="286"/>
        <end position="309"/>
    </location>
</feature>
<feature type="transmembrane region" description="Helical" evidence="1">
    <location>
        <begin position="123"/>
        <end position="145"/>
    </location>
</feature>
<feature type="transmembrane region" description="Helical" evidence="1">
    <location>
        <begin position="191"/>
        <end position="215"/>
    </location>
</feature>
<feature type="transmembrane region" description="Helical" evidence="1">
    <location>
        <begin position="348"/>
        <end position="368"/>
    </location>
</feature>
<proteinExistence type="predicted"/>
<keyword evidence="1" id="KW-0472">Membrane</keyword>
<feature type="transmembrane region" description="Helical" evidence="1">
    <location>
        <begin position="380"/>
        <end position="401"/>
    </location>
</feature>
<feature type="transmembrane region" description="Helical" evidence="1">
    <location>
        <begin position="67"/>
        <end position="92"/>
    </location>
</feature>
<feature type="transmembrane region" description="Helical" evidence="1">
    <location>
        <begin position="463"/>
        <end position="480"/>
    </location>
</feature>
<dbReference type="HOGENOM" id="CLU_425603_0_0_11"/>
<dbReference type="eggNOG" id="COG0814">
    <property type="taxonomic scope" value="Bacteria"/>
</dbReference>
<keyword evidence="1" id="KW-1133">Transmembrane helix</keyword>
<name>D2B0B4_STRRD</name>
<keyword evidence="3" id="KW-1185">Reference proteome</keyword>
<dbReference type="KEGG" id="sro:Sros_6406"/>
<protein>
    <submittedName>
        <fullName evidence="2">Amino acid transporter</fullName>
    </submittedName>
</protein>
<feature type="transmembrane region" description="Helical" evidence="1">
    <location>
        <begin position="235"/>
        <end position="265"/>
    </location>
</feature>
<gene>
    <name evidence="2" type="ordered locus">Sros_6406</name>
</gene>
<dbReference type="AlphaFoldDB" id="D2B0B4"/>
<evidence type="ECO:0000313" key="3">
    <source>
        <dbReference type="Proteomes" id="UP000002029"/>
    </source>
</evidence>
<feature type="transmembrane region" description="Helical" evidence="1">
    <location>
        <begin position="407"/>
        <end position="426"/>
    </location>
</feature>
<organism evidence="2 3">
    <name type="scientific">Streptosporangium roseum (strain ATCC 12428 / DSM 43021 / JCM 3005 / KCTC 9067 / NCIMB 10171 / NRRL 2505 / NI 9100)</name>
    <dbReference type="NCBI Taxonomy" id="479432"/>
    <lineage>
        <taxon>Bacteria</taxon>
        <taxon>Bacillati</taxon>
        <taxon>Actinomycetota</taxon>
        <taxon>Actinomycetes</taxon>
        <taxon>Streptosporangiales</taxon>
        <taxon>Streptosporangiaceae</taxon>
        <taxon>Streptosporangium</taxon>
    </lineage>
</organism>
<accession>D2B0B4</accession>
<dbReference type="Gene3D" id="1.20.1740.10">
    <property type="entry name" value="Amino acid/polyamine transporter I"/>
    <property type="match status" value="1"/>
</dbReference>
<keyword evidence="1" id="KW-0812">Transmembrane</keyword>
<evidence type="ECO:0000313" key="2">
    <source>
        <dbReference type="EMBL" id="ACZ89120.1"/>
    </source>
</evidence>
<feature type="transmembrane region" description="Helical" evidence="1">
    <location>
        <begin position="438"/>
        <end position="457"/>
    </location>
</feature>
<reference evidence="2 3" key="1">
    <citation type="journal article" date="2010" name="Stand. Genomic Sci.">
        <title>Complete genome sequence of Streptosporangium roseum type strain (NI 9100).</title>
        <authorList>
            <person name="Nolan M."/>
            <person name="Sikorski J."/>
            <person name="Jando M."/>
            <person name="Lucas S."/>
            <person name="Lapidus A."/>
            <person name="Glavina Del Rio T."/>
            <person name="Chen F."/>
            <person name="Tice H."/>
            <person name="Pitluck S."/>
            <person name="Cheng J.F."/>
            <person name="Chertkov O."/>
            <person name="Sims D."/>
            <person name="Meincke L."/>
            <person name="Brettin T."/>
            <person name="Han C."/>
            <person name="Detter J.C."/>
            <person name="Bruce D."/>
            <person name="Goodwin L."/>
            <person name="Land M."/>
            <person name="Hauser L."/>
            <person name="Chang Y.J."/>
            <person name="Jeffries C.D."/>
            <person name="Ivanova N."/>
            <person name="Mavromatis K."/>
            <person name="Mikhailova N."/>
            <person name="Chen A."/>
            <person name="Palaniappan K."/>
            <person name="Chain P."/>
            <person name="Rohde M."/>
            <person name="Goker M."/>
            <person name="Bristow J."/>
            <person name="Eisen J.A."/>
            <person name="Markowitz V."/>
            <person name="Hugenholtz P."/>
            <person name="Kyrpides N.C."/>
            <person name="Klenk H.P."/>
        </authorList>
    </citation>
    <scope>NUCLEOTIDE SEQUENCE [LARGE SCALE GENOMIC DNA]</scope>
    <source>
        <strain evidence="3">ATCC 12428 / DSM 43021 / JCM 3005 / NI 9100</strain>
    </source>
</reference>
<evidence type="ECO:0000256" key="1">
    <source>
        <dbReference type="SAM" id="Phobius"/>
    </source>
</evidence>
<feature type="transmembrane region" description="Helical" evidence="1">
    <location>
        <begin position="165"/>
        <end position="184"/>
    </location>
</feature>
<sequence length="653" mass="70187">MVGGGPDGTRGGVGVEGGRPRGRLSRWLLAEPSAKARTAPREEHPWWRVMCLTGVDYFSTLGYQPGIAFLAAGVLSPIATLVLVAVTLLGALPIYRRVAEESPHGQGSIAMLQHHLPRWRGKLLVLVLLGFMATDFIITITLSAADATAHVIENPFAPHLLDGHRIGLTLLFIMLLAGVFLGGFSEAIGIAVGLVGVYLTLNLIIVVTSAQHLLARPETVVHWENALTAQYSSPLVMIGVALLVFPKLALGLSGFETGVAVMPLVRGSQDDDPERPAGRIRGTRRLLTVAASIMSFFLIASSLVTAMLIPAGEFQTGGRANGRALAYLAHEHLGEVFGTFYDVSTITILWFAGASAMAGLLSIVPRYLPRYGMAPQWASATRPLVILLTAVAFAITIIFRADVDAQGGAYATGVLVVILSAALAVTLSARSRGDRRGVAVFGVITLVLAYTTVANIFERPEGIKIASFFITTIIVVSFVSRASRSLELRVDEVGLDPRARSFAEEAAASGRLLLIADNPDDRDHLGYREKERRARKLHHLPGDAPVVFLEVTVTDASEFSTKLLVRGEERDGGHRVLTVRSPAVANAIAAILLHLRDRTGLIPQVYFHWAEGNPVMALLGYLVLGGGDVPPLTREILRRAEPRPDRRPQVHVG</sequence>
<dbReference type="EMBL" id="CP001814">
    <property type="protein sequence ID" value="ACZ89120.1"/>
    <property type="molecule type" value="Genomic_DNA"/>
</dbReference>